<evidence type="ECO:0000259" key="9">
    <source>
        <dbReference type="PROSITE" id="PS50835"/>
    </source>
</evidence>
<reference evidence="10" key="3">
    <citation type="submission" date="2025-08" db="UniProtKB">
        <authorList>
            <consortium name="Ensembl"/>
        </authorList>
    </citation>
    <scope>IDENTIFICATION</scope>
    <source>
        <strain evidence="10">HNI</strain>
    </source>
</reference>
<reference key="1">
    <citation type="journal article" date="2007" name="Nature">
        <title>The medaka draft genome and insights into vertebrate genome evolution.</title>
        <authorList>
            <person name="Kasahara M."/>
            <person name="Naruse K."/>
            <person name="Sasaki S."/>
            <person name="Nakatani Y."/>
            <person name="Qu W."/>
            <person name="Ahsan B."/>
            <person name="Yamada T."/>
            <person name="Nagayasu Y."/>
            <person name="Doi K."/>
            <person name="Kasai Y."/>
            <person name="Jindo T."/>
            <person name="Kobayashi D."/>
            <person name="Shimada A."/>
            <person name="Toyoda A."/>
            <person name="Kuroki Y."/>
            <person name="Fujiyama A."/>
            <person name="Sasaki T."/>
            <person name="Shimizu A."/>
            <person name="Asakawa S."/>
            <person name="Shimizu N."/>
            <person name="Hashimoto S."/>
            <person name="Yang J."/>
            <person name="Lee Y."/>
            <person name="Matsushima K."/>
            <person name="Sugano S."/>
            <person name="Sakaizumi M."/>
            <person name="Narita T."/>
            <person name="Ohishi K."/>
            <person name="Haga S."/>
            <person name="Ohta F."/>
            <person name="Nomoto H."/>
            <person name="Nogata K."/>
            <person name="Morishita T."/>
            <person name="Endo T."/>
            <person name="Shin-I T."/>
            <person name="Takeda H."/>
            <person name="Morishita S."/>
            <person name="Kohara Y."/>
        </authorList>
    </citation>
    <scope>NUCLEOTIDE SEQUENCE [LARGE SCALE GENOMIC DNA]</scope>
    <source>
        <strain>Hd-rR</strain>
    </source>
</reference>
<feature type="region of interest" description="Disordered" evidence="8">
    <location>
        <begin position="14"/>
        <end position="86"/>
    </location>
</feature>
<organism evidence="10 11">
    <name type="scientific">Oryzias latipes</name>
    <name type="common">Japanese rice fish</name>
    <name type="synonym">Japanese killifish</name>
    <dbReference type="NCBI Taxonomy" id="8090"/>
    <lineage>
        <taxon>Eukaryota</taxon>
        <taxon>Metazoa</taxon>
        <taxon>Chordata</taxon>
        <taxon>Craniata</taxon>
        <taxon>Vertebrata</taxon>
        <taxon>Euteleostomi</taxon>
        <taxon>Actinopterygii</taxon>
        <taxon>Neopterygii</taxon>
        <taxon>Teleostei</taxon>
        <taxon>Neoteleostei</taxon>
        <taxon>Acanthomorphata</taxon>
        <taxon>Ovalentaria</taxon>
        <taxon>Atherinomorphae</taxon>
        <taxon>Beloniformes</taxon>
        <taxon>Adrianichthyidae</taxon>
        <taxon>Oryziinae</taxon>
        <taxon>Oryzias</taxon>
    </lineage>
</organism>
<accession>A0A3P9MR38</accession>
<feature type="compositionally biased region" description="Polar residues" evidence="8">
    <location>
        <begin position="364"/>
        <end position="374"/>
    </location>
</feature>
<dbReference type="InterPro" id="IPR050958">
    <property type="entry name" value="Cell_Adh-Cytoskel_Orgn"/>
</dbReference>
<dbReference type="InterPro" id="IPR007110">
    <property type="entry name" value="Ig-like_dom"/>
</dbReference>
<feature type="domain" description="Ig-like" evidence="9">
    <location>
        <begin position="464"/>
        <end position="550"/>
    </location>
</feature>
<proteinExistence type="inferred from homology"/>
<evidence type="ECO:0000256" key="3">
    <source>
        <dbReference type="ARBA" id="ARBA00022737"/>
    </source>
</evidence>
<evidence type="ECO:0000256" key="5">
    <source>
        <dbReference type="ARBA" id="ARBA00022840"/>
    </source>
</evidence>
<keyword evidence="2" id="KW-0732">Signal</keyword>
<dbReference type="InterPro" id="IPR003598">
    <property type="entry name" value="Ig_sub2"/>
</dbReference>
<feature type="compositionally biased region" description="Polar residues" evidence="8">
    <location>
        <begin position="33"/>
        <end position="42"/>
    </location>
</feature>
<evidence type="ECO:0000313" key="11">
    <source>
        <dbReference type="Proteomes" id="UP000265180"/>
    </source>
</evidence>
<feature type="compositionally biased region" description="Basic and acidic residues" evidence="8">
    <location>
        <begin position="243"/>
        <end position="260"/>
    </location>
</feature>
<dbReference type="FunFam" id="2.60.40.10:FF:000145">
    <property type="entry name" value="Myosin light chain kinase, smooth muscle"/>
    <property type="match status" value="1"/>
</dbReference>
<evidence type="ECO:0000256" key="8">
    <source>
        <dbReference type="SAM" id="MobiDB-lite"/>
    </source>
</evidence>
<dbReference type="FunFam" id="2.60.40.10:FF:000080">
    <property type="entry name" value="Myosin light chain kinase, smooth muscle"/>
    <property type="match status" value="1"/>
</dbReference>
<comment type="similarity">
    <text evidence="1">Belongs to the protein kinase superfamily. CAMK Ser/Thr protein kinase family.</text>
</comment>
<evidence type="ECO:0000256" key="6">
    <source>
        <dbReference type="ARBA" id="ARBA00023157"/>
    </source>
</evidence>
<sequence>MLCTLVFFQRTGPSTRTFGRFTHGDDGSKPRCSGSQGHTPQRLQPRGGAGAPHSELSPTRATFGPHKPRQASPGRGPPEGAPPVRHLGVEPLIRASHANLARAVQGSEESVSVGSDYYGSMFKQPNLDVNEFSPSTLTPPGLHYLFASNPSLSRTQSSDQAWGLSHEVPLSSNQPTISSDKNGNNCCKTILDKPKLPGPPASDSVVATPKSARAGSKIFDKVRAFEERRMSADMPKGPACFDSDDRGKKTGGAGKEEGRSLQDAAQKRAAFQQRASSLEDKTSYSQRVQSYQNKFAEELQRIKKLVSKPSLRKESSRACRRLGTESNGVDKHSLHRAKSPTDRRASPVSAKEPGVQFPPKSPRFTPSPTRSTSPILKKRKTEAGRVSPCRKVGLPVIRVDDEPMETDEPGGCSKQANRAKRKEGRTRRSKKNRSNQHGFPEEGTSPCSSDDSYLSADEGPAEAPAFEKPLEDTTATRDSAVILTCIITGNPTPTVTWKKNNVEIQTDAFHVLKAEGDRHSLVIKEMRLYNAGTYCVTAVNSAGPTKMQLGKPLVSSKVCSPVQSDEEYLSPQEEVMETEGSSPLGRSVNLKEPPSFQGAPCDQAVIEGEDVVMTAKFRGQPKPMVNWLKDNVMVKTLGRFVVRETENATSELRINAAQKSDGGLYVCKIINEYGTKQAECRLKVKGESKMRIKKISKLCLI</sequence>
<feature type="region of interest" description="Disordered" evidence="8">
    <location>
        <begin position="229"/>
        <end position="286"/>
    </location>
</feature>
<dbReference type="InterPro" id="IPR013783">
    <property type="entry name" value="Ig-like_fold"/>
</dbReference>
<dbReference type="Proteomes" id="UP000265180">
    <property type="component" value="Chromosome 2"/>
</dbReference>
<keyword evidence="6" id="KW-1015">Disulfide bond</keyword>
<reference evidence="10" key="4">
    <citation type="submission" date="2025-09" db="UniProtKB">
        <authorList>
            <consortium name="Ensembl"/>
        </authorList>
    </citation>
    <scope>IDENTIFICATION</scope>
    <source>
        <strain evidence="10">HNI</strain>
    </source>
</reference>
<name>A0A3P9MR38_ORYLA</name>
<dbReference type="Gene3D" id="2.60.40.10">
    <property type="entry name" value="Immunoglobulins"/>
    <property type="match status" value="2"/>
</dbReference>
<keyword evidence="3" id="KW-0677">Repeat</keyword>
<dbReference type="PANTHER" id="PTHR45080">
    <property type="entry name" value="CONTACTIN 5"/>
    <property type="match status" value="1"/>
</dbReference>
<dbReference type="Ensembl" id="ENSORLT00020030763.1">
    <property type="protein sequence ID" value="ENSORLP00020035424.1"/>
    <property type="gene ID" value="ENSORLG00020022249.1"/>
</dbReference>
<dbReference type="AlphaFoldDB" id="A0A3P9MR38"/>
<reference evidence="10 11" key="2">
    <citation type="submission" date="2017-04" db="EMBL/GenBank/DDBJ databases">
        <title>CpG methylation of centromeres and impact of large insertions on vertebrate speciation.</title>
        <authorList>
            <person name="Ichikawa K."/>
            <person name="Yoshimura J."/>
            <person name="Morishita S."/>
        </authorList>
    </citation>
    <scope>NUCLEOTIDE SEQUENCE</scope>
    <source>
        <strain evidence="10 11">HNI</strain>
    </source>
</reference>
<dbReference type="SMART" id="SM00409">
    <property type="entry name" value="IG"/>
    <property type="match status" value="2"/>
</dbReference>
<dbReference type="Pfam" id="PF07679">
    <property type="entry name" value="I-set"/>
    <property type="match status" value="2"/>
</dbReference>
<evidence type="ECO:0000256" key="2">
    <source>
        <dbReference type="ARBA" id="ARBA00022729"/>
    </source>
</evidence>
<protein>
    <recommendedName>
        <fullName evidence="9">Ig-like domain-containing protein</fullName>
    </recommendedName>
</protein>
<evidence type="ECO:0000256" key="7">
    <source>
        <dbReference type="ARBA" id="ARBA00023319"/>
    </source>
</evidence>
<dbReference type="InterPro" id="IPR013098">
    <property type="entry name" value="Ig_I-set"/>
</dbReference>
<evidence type="ECO:0000256" key="4">
    <source>
        <dbReference type="ARBA" id="ARBA00022741"/>
    </source>
</evidence>
<keyword evidence="5" id="KW-0067">ATP-binding</keyword>
<evidence type="ECO:0000256" key="1">
    <source>
        <dbReference type="ARBA" id="ARBA00006692"/>
    </source>
</evidence>
<dbReference type="SMART" id="SM00408">
    <property type="entry name" value="IGc2"/>
    <property type="match status" value="2"/>
</dbReference>
<dbReference type="InterPro" id="IPR036179">
    <property type="entry name" value="Ig-like_dom_sf"/>
</dbReference>
<keyword evidence="7" id="KW-0393">Immunoglobulin domain</keyword>
<feature type="domain" description="Ig-like" evidence="9">
    <location>
        <begin position="594"/>
        <end position="683"/>
    </location>
</feature>
<feature type="region of interest" description="Disordered" evidence="8">
    <location>
        <begin position="306"/>
        <end position="473"/>
    </location>
</feature>
<keyword evidence="4" id="KW-0547">Nucleotide-binding</keyword>
<evidence type="ECO:0000313" key="10">
    <source>
        <dbReference type="Ensembl" id="ENSORLP00020035424.1"/>
    </source>
</evidence>
<dbReference type="InterPro" id="IPR003599">
    <property type="entry name" value="Ig_sub"/>
</dbReference>
<dbReference type="PANTHER" id="PTHR45080:SF8">
    <property type="entry name" value="IG-LIKE DOMAIN-CONTAINING PROTEIN"/>
    <property type="match status" value="1"/>
</dbReference>
<feature type="compositionally biased region" description="Basic residues" evidence="8">
    <location>
        <begin position="417"/>
        <end position="434"/>
    </location>
</feature>
<dbReference type="GO" id="GO:0005524">
    <property type="term" value="F:ATP binding"/>
    <property type="evidence" value="ECO:0007669"/>
    <property type="project" value="UniProtKB-KW"/>
</dbReference>
<feature type="compositionally biased region" description="Low complexity" evidence="8">
    <location>
        <begin position="262"/>
        <end position="275"/>
    </location>
</feature>
<dbReference type="SUPFAM" id="SSF48726">
    <property type="entry name" value="Immunoglobulin"/>
    <property type="match status" value="2"/>
</dbReference>
<dbReference type="PROSITE" id="PS50835">
    <property type="entry name" value="IG_LIKE"/>
    <property type="match status" value="2"/>
</dbReference>